<dbReference type="Proteomes" id="UP001372338">
    <property type="component" value="Unassembled WGS sequence"/>
</dbReference>
<sequence length="469" mass="53817">MLSIDILTNMVQSLPAVFPSLKKLRLEGSNLKMIPKSIEKCCLLKDLSVKDSKQLNEITGLPQNITTLNAINCPSLNIHAAATDLVLKRIFEYGCTIKRTFWLAGKRLPEWFDISNKGNSLRFWFRNRIPDITVGLVAWGANRGYDYYFKINNGFEISCSNFFSHSCLEPEEIFISNDLCAIVSSRSTLPLLDEWNYAEISFVQSSNSYHLEIEPVRWSAVYVNRQNFSMEDIQFTNPYPADCEHQEMAQGESSQADSFAMAKNFQAQSPALSSGEVKGEPSLNQVESDEEMEAFYASLEVEKTREALKIVQDFMSNDASILLHPEQCTVLKTNLDFLSNNLTEDDVISREVITLISEASREFNHWSKDYTEASIKVASISCELLRAEELEAALKDNMEQYKDAVAKENVHQRKRDIFEKGKMLKTRRDDLREKIPHLQHEHCLAKETQTRIEDEWSKLRENLKMIFID</sequence>
<dbReference type="EMBL" id="JAYWIO010000001">
    <property type="protein sequence ID" value="KAK7291267.1"/>
    <property type="molecule type" value="Genomic_DNA"/>
</dbReference>
<name>A0AAN9J304_CROPI</name>
<keyword evidence="2" id="KW-1185">Reference proteome</keyword>
<comment type="caution">
    <text evidence="1">The sequence shown here is derived from an EMBL/GenBank/DDBJ whole genome shotgun (WGS) entry which is preliminary data.</text>
</comment>
<protein>
    <submittedName>
        <fullName evidence="1">Uncharacterized protein</fullName>
    </submittedName>
</protein>
<gene>
    <name evidence="1" type="ORF">RIF29_06270</name>
</gene>
<dbReference type="AlphaFoldDB" id="A0AAN9J304"/>
<evidence type="ECO:0000313" key="2">
    <source>
        <dbReference type="Proteomes" id="UP001372338"/>
    </source>
</evidence>
<accession>A0AAN9J304</accession>
<evidence type="ECO:0000313" key="1">
    <source>
        <dbReference type="EMBL" id="KAK7291267.1"/>
    </source>
</evidence>
<proteinExistence type="predicted"/>
<organism evidence="1 2">
    <name type="scientific">Crotalaria pallida</name>
    <name type="common">Smooth rattlebox</name>
    <name type="synonym">Crotalaria striata</name>
    <dbReference type="NCBI Taxonomy" id="3830"/>
    <lineage>
        <taxon>Eukaryota</taxon>
        <taxon>Viridiplantae</taxon>
        <taxon>Streptophyta</taxon>
        <taxon>Embryophyta</taxon>
        <taxon>Tracheophyta</taxon>
        <taxon>Spermatophyta</taxon>
        <taxon>Magnoliopsida</taxon>
        <taxon>eudicotyledons</taxon>
        <taxon>Gunneridae</taxon>
        <taxon>Pentapetalae</taxon>
        <taxon>rosids</taxon>
        <taxon>fabids</taxon>
        <taxon>Fabales</taxon>
        <taxon>Fabaceae</taxon>
        <taxon>Papilionoideae</taxon>
        <taxon>50 kb inversion clade</taxon>
        <taxon>genistoids sensu lato</taxon>
        <taxon>core genistoids</taxon>
        <taxon>Crotalarieae</taxon>
        <taxon>Crotalaria</taxon>
    </lineage>
</organism>
<dbReference type="Gene3D" id="3.80.10.10">
    <property type="entry name" value="Ribonuclease Inhibitor"/>
    <property type="match status" value="1"/>
</dbReference>
<dbReference type="SUPFAM" id="SSF52058">
    <property type="entry name" value="L domain-like"/>
    <property type="match status" value="1"/>
</dbReference>
<reference evidence="1 2" key="1">
    <citation type="submission" date="2024-01" db="EMBL/GenBank/DDBJ databases">
        <title>The genomes of 5 underutilized Papilionoideae crops provide insights into root nodulation and disease resistanc.</title>
        <authorList>
            <person name="Yuan L."/>
        </authorList>
    </citation>
    <scope>NUCLEOTIDE SEQUENCE [LARGE SCALE GENOMIC DNA]</scope>
    <source>
        <strain evidence="1">ZHUSHIDOU_FW_LH</strain>
        <tissue evidence="1">Leaf</tissue>
    </source>
</reference>
<dbReference type="InterPro" id="IPR032675">
    <property type="entry name" value="LRR_dom_sf"/>
</dbReference>